<organism evidence="4">
    <name type="scientific">Chelativorans sp. (strain BNC1)</name>
    <dbReference type="NCBI Taxonomy" id="266779"/>
    <lineage>
        <taxon>Bacteria</taxon>
        <taxon>Pseudomonadati</taxon>
        <taxon>Pseudomonadota</taxon>
        <taxon>Alphaproteobacteria</taxon>
        <taxon>Hyphomicrobiales</taxon>
        <taxon>Phyllobacteriaceae</taxon>
        <taxon>Chelativorans</taxon>
    </lineage>
</organism>
<dbReference type="CDD" id="cd04622">
    <property type="entry name" value="CBS_pair_HRP1_like"/>
    <property type="match status" value="1"/>
</dbReference>
<dbReference type="KEGG" id="mes:Meso_2035"/>
<feature type="domain" description="CBS" evidence="3">
    <location>
        <begin position="72"/>
        <end position="130"/>
    </location>
</feature>
<sequence length="143" mass="15780">MQIQEIMTRSVDLIDPNATIREAARKMREDNVGALPVGENDRLIGMVTDRDITVRAVAEERSAGNTSVREVMSERVAYCYEDDDAERAAAVMARHQVRRLPVINRDKRLVGIVALADLVRGDGLAAGHALEGISEPSDQPRLM</sequence>
<feature type="domain" description="CBS" evidence="3">
    <location>
        <begin position="7"/>
        <end position="63"/>
    </location>
</feature>
<evidence type="ECO:0000256" key="2">
    <source>
        <dbReference type="PROSITE-ProRule" id="PRU00703"/>
    </source>
</evidence>
<gene>
    <name evidence="4" type="ordered locus">Meso_2035</name>
</gene>
<dbReference type="InterPro" id="IPR000644">
    <property type="entry name" value="CBS_dom"/>
</dbReference>
<accession>Q11GP7</accession>
<dbReference type="PANTHER" id="PTHR43080:SF2">
    <property type="entry name" value="CBS DOMAIN-CONTAINING PROTEIN"/>
    <property type="match status" value="1"/>
</dbReference>
<dbReference type="InterPro" id="IPR051257">
    <property type="entry name" value="Diverse_CBS-Domain"/>
</dbReference>
<proteinExistence type="predicted"/>
<dbReference type="HOGENOM" id="CLU_040681_12_0_5"/>
<dbReference type="PANTHER" id="PTHR43080">
    <property type="entry name" value="CBS DOMAIN-CONTAINING PROTEIN CBSX3, MITOCHONDRIAL"/>
    <property type="match status" value="1"/>
</dbReference>
<dbReference type="STRING" id="266779.Meso_2035"/>
<reference evidence="4" key="1">
    <citation type="submission" date="2006-06" db="EMBL/GenBank/DDBJ databases">
        <title>Complete sequence of chromosome of Chelativorans sp. BNC1.</title>
        <authorList>
            <consortium name="US DOE Joint Genome Institute"/>
            <person name="Copeland A."/>
            <person name="Lucas S."/>
            <person name="Lapidus A."/>
            <person name="Barry K."/>
            <person name="Detter J.C."/>
            <person name="Glavina del Rio T."/>
            <person name="Hammon N."/>
            <person name="Israni S."/>
            <person name="Dalin E."/>
            <person name="Tice H."/>
            <person name="Pitluck S."/>
            <person name="Chertkov O."/>
            <person name="Brettin T."/>
            <person name="Bruce D."/>
            <person name="Han C."/>
            <person name="Tapia R."/>
            <person name="Gilna P."/>
            <person name="Schmutz J."/>
            <person name="Larimer F."/>
            <person name="Land M."/>
            <person name="Hauser L."/>
            <person name="Kyrpides N."/>
            <person name="Mikhailova N."/>
            <person name="Richardson P."/>
        </authorList>
    </citation>
    <scope>NUCLEOTIDE SEQUENCE</scope>
    <source>
        <strain evidence="4">BNC1</strain>
    </source>
</reference>
<dbReference type="SMART" id="SM00116">
    <property type="entry name" value="CBS"/>
    <property type="match status" value="2"/>
</dbReference>
<dbReference type="Gene3D" id="3.10.580.10">
    <property type="entry name" value="CBS-domain"/>
    <property type="match status" value="1"/>
</dbReference>
<protein>
    <submittedName>
        <fullName evidence="4">CBS domain containing membrane protein</fullName>
    </submittedName>
</protein>
<name>Q11GP7_CHESB</name>
<evidence type="ECO:0000259" key="3">
    <source>
        <dbReference type="PROSITE" id="PS51371"/>
    </source>
</evidence>
<evidence type="ECO:0000313" key="4">
    <source>
        <dbReference type="EMBL" id="ABG63428.1"/>
    </source>
</evidence>
<evidence type="ECO:0000256" key="1">
    <source>
        <dbReference type="ARBA" id="ARBA00023122"/>
    </source>
</evidence>
<keyword evidence="1 2" id="KW-0129">CBS domain</keyword>
<dbReference type="OrthoDB" id="9802114at2"/>
<dbReference type="eggNOG" id="COG0517">
    <property type="taxonomic scope" value="Bacteria"/>
</dbReference>
<dbReference type="EMBL" id="CP000390">
    <property type="protein sequence ID" value="ABG63428.1"/>
    <property type="molecule type" value="Genomic_DNA"/>
</dbReference>
<dbReference type="PROSITE" id="PS51371">
    <property type="entry name" value="CBS"/>
    <property type="match status" value="2"/>
</dbReference>
<dbReference type="SUPFAM" id="SSF54631">
    <property type="entry name" value="CBS-domain pair"/>
    <property type="match status" value="1"/>
</dbReference>
<dbReference type="InterPro" id="IPR046342">
    <property type="entry name" value="CBS_dom_sf"/>
</dbReference>
<dbReference type="AlphaFoldDB" id="Q11GP7"/>
<dbReference type="Pfam" id="PF00571">
    <property type="entry name" value="CBS"/>
    <property type="match status" value="2"/>
</dbReference>